<keyword evidence="2" id="KW-1185">Reference proteome</keyword>
<dbReference type="AlphaFoldDB" id="A0A7U2FA49"/>
<accession>A0A7U2FA49</accession>
<organism evidence="1 2">
    <name type="scientific">Phaeosphaeria nodorum (strain SN15 / ATCC MYA-4574 / FGSC 10173)</name>
    <name type="common">Glume blotch fungus</name>
    <name type="synonym">Parastagonospora nodorum</name>
    <dbReference type="NCBI Taxonomy" id="321614"/>
    <lineage>
        <taxon>Eukaryota</taxon>
        <taxon>Fungi</taxon>
        <taxon>Dikarya</taxon>
        <taxon>Ascomycota</taxon>
        <taxon>Pezizomycotina</taxon>
        <taxon>Dothideomycetes</taxon>
        <taxon>Pleosporomycetidae</taxon>
        <taxon>Pleosporales</taxon>
        <taxon>Pleosporineae</taxon>
        <taxon>Phaeosphaeriaceae</taxon>
        <taxon>Parastagonospora</taxon>
    </lineage>
</organism>
<gene>
    <name evidence="1" type="ORF">JI435_439400</name>
</gene>
<proteinExistence type="predicted"/>
<dbReference type="Proteomes" id="UP000663193">
    <property type="component" value="Chromosome 12"/>
</dbReference>
<evidence type="ECO:0000313" key="2">
    <source>
        <dbReference type="Proteomes" id="UP000663193"/>
    </source>
</evidence>
<reference evidence="2" key="1">
    <citation type="journal article" date="2021" name="BMC Genomics">
        <title>Chromosome-level genome assembly and manually-curated proteome of model necrotroph Parastagonospora nodorum Sn15 reveals a genome-wide trove of candidate effector homologs, and redundancy of virulence-related functions within an accessory chromosome.</title>
        <authorList>
            <person name="Bertazzoni S."/>
            <person name="Jones D.A.B."/>
            <person name="Phan H.T."/>
            <person name="Tan K.-C."/>
            <person name="Hane J.K."/>
        </authorList>
    </citation>
    <scope>NUCLEOTIDE SEQUENCE [LARGE SCALE GENOMIC DNA]</scope>
    <source>
        <strain evidence="2">SN15 / ATCC MYA-4574 / FGSC 10173)</strain>
    </source>
</reference>
<evidence type="ECO:0000313" key="1">
    <source>
        <dbReference type="EMBL" id="QRD01484.1"/>
    </source>
</evidence>
<dbReference type="EMBL" id="CP069034">
    <property type="protein sequence ID" value="QRD01484.1"/>
    <property type="molecule type" value="Genomic_DNA"/>
</dbReference>
<name>A0A7U2FA49_PHANO</name>
<protein>
    <submittedName>
        <fullName evidence="1">Uncharacterized protein</fullName>
    </submittedName>
</protein>
<dbReference type="VEuPathDB" id="FungiDB:JI435_439400"/>
<sequence length="108" mass="12165">MMCNPFLAVGDRLLSTSDLPQCHTYFYTDMPAWLSPLLQRLIVASFTIGHGSLWYMQQPAFRCDRQSWTCRVDSVVAAKSIGGCCFISDARIAIMTKAINRSKQFHGL</sequence>